<dbReference type="SUPFAM" id="SSF75304">
    <property type="entry name" value="Amidase signature (AS) enzymes"/>
    <property type="match status" value="1"/>
</dbReference>
<dbReference type="InterPro" id="IPR023631">
    <property type="entry name" value="Amidase_dom"/>
</dbReference>
<dbReference type="AlphaFoldDB" id="A0A6B0YTT6"/>
<dbReference type="NCBIfam" id="NF005686">
    <property type="entry name" value="PRK07486.1"/>
    <property type="match status" value="1"/>
</dbReference>
<gene>
    <name evidence="2" type="ORF">F4Y42_06735</name>
</gene>
<reference evidence="2" key="1">
    <citation type="submission" date="2019-09" db="EMBL/GenBank/DDBJ databases">
        <title>Characterisation of the sponge microbiome using genome-centric metagenomics.</title>
        <authorList>
            <person name="Engelberts J.P."/>
            <person name="Robbins S.J."/>
            <person name="De Goeij J.M."/>
            <person name="Aranda M."/>
            <person name="Bell S.C."/>
            <person name="Webster N.S."/>
        </authorList>
    </citation>
    <scope>NUCLEOTIDE SEQUENCE</scope>
    <source>
        <strain evidence="2">SB0664_bin_27</strain>
    </source>
</reference>
<proteinExistence type="predicted"/>
<accession>A0A6B0YTT6</accession>
<sequence length="491" mass="52242">MTTDLCFRDGRELAAGIRKGEFSSAEVTAAHIAQIERVNPAVNAVVTFLPEQALERAQAADEALARGEEIGPLHGLPMLHKDTTDTAGIRTTYGSPIHKDNVPVQSQLIIERLHAAGAIPMGKTNVPEFGAGSQSFNPVFGATGNPYDPTKTCGGSSGGQAVALACGMTALADGSDMGGSLRNPGNFCNVVGFRVSPGRVPVWPSLTAWSGLSVQGPMGRTVADVAFLLSVIAGPDARSPIAQSEPGSVFARPLERDFSGVRIAYSADLGGEFPVDPRVQDALEGQLAAFSGLGCEVADFSGAGATKPRGDGPGLPDFSDADEIFKTMRAWSFHHSHGPLLAEHRHQMKDTIIWNVEQGAHLTGADLGRAEEMRTTLYHAMRHFMDTYEFLLLPVNQVPPFSVDVPYPMAIDSGDGVVELETYIDWMKSCYYITVTGHPAISVPCGFTPEGLPVGVQIVGRHRDDFGVLQLAHAFEQATRVGERRPAVVSG</sequence>
<dbReference type="PANTHER" id="PTHR11895">
    <property type="entry name" value="TRANSAMIDASE"/>
    <property type="match status" value="1"/>
</dbReference>
<dbReference type="Pfam" id="PF01425">
    <property type="entry name" value="Amidase"/>
    <property type="match status" value="1"/>
</dbReference>
<dbReference type="GO" id="GO:0003824">
    <property type="term" value="F:catalytic activity"/>
    <property type="evidence" value="ECO:0007669"/>
    <property type="project" value="InterPro"/>
</dbReference>
<dbReference type="InterPro" id="IPR036928">
    <property type="entry name" value="AS_sf"/>
</dbReference>
<organism evidence="2">
    <name type="scientific">Caldilineaceae bacterium SB0664_bin_27</name>
    <dbReference type="NCBI Taxonomy" id="2605260"/>
    <lineage>
        <taxon>Bacteria</taxon>
        <taxon>Bacillati</taxon>
        <taxon>Chloroflexota</taxon>
        <taxon>Caldilineae</taxon>
        <taxon>Caldilineales</taxon>
        <taxon>Caldilineaceae</taxon>
    </lineage>
</organism>
<feature type="domain" description="Amidase" evidence="1">
    <location>
        <begin position="26"/>
        <end position="469"/>
    </location>
</feature>
<dbReference type="InterPro" id="IPR000120">
    <property type="entry name" value="Amidase"/>
</dbReference>
<name>A0A6B0YTT6_9CHLR</name>
<comment type="caution">
    <text evidence="2">The sequence shown here is derived from an EMBL/GenBank/DDBJ whole genome shotgun (WGS) entry which is preliminary data.</text>
</comment>
<dbReference type="PANTHER" id="PTHR11895:SF76">
    <property type="entry name" value="INDOLEACETAMIDE HYDROLASE"/>
    <property type="match status" value="1"/>
</dbReference>
<dbReference type="InterPro" id="IPR020556">
    <property type="entry name" value="Amidase_CS"/>
</dbReference>
<protein>
    <submittedName>
        <fullName evidence="2">Amidase</fullName>
    </submittedName>
</protein>
<evidence type="ECO:0000259" key="1">
    <source>
        <dbReference type="Pfam" id="PF01425"/>
    </source>
</evidence>
<dbReference type="EMBL" id="VXRG01000059">
    <property type="protein sequence ID" value="MXY93132.1"/>
    <property type="molecule type" value="Genomic_DNA"/>
</dbReference>
<dbReference type="PROSITE" id="PS00571">
    <property type="entry name" value="AMIDASES"/>
    <property type="match status" value="1"/>
</dbReference>
<dbReference type="Gene3D" id="3.90.1300.10">
    <property type="entry name" value="Amidase signature (AS) domain"/>
    <property type="match status" value="1"/>
</dbReference>
<evidence type="ECO:0000313" key="2">
    <source>
        <dbReference type="EMBL" id="MXY93132.1"/>
    </source>
</evidence>